<keyword evidence="1" id="KW-0678">Repressor</keyword>
<dbReference type="CDD" id="cd06288">
    <property type="entry name" value="PBP1_sucrose_transcription_regulator"/>
    <property type="match status" value="1"/>
</dbReference>
<evidence type="ECO:0000259" key="5">
    <source>
        <dbReference type="PROSITE" id="PS50932"/>
    </source>
</evidence>
<protein>
    <submittedName>
        <fullName evidence="6">Ribose operon repressor</fullName>
    </submittedName>
</protein>
<evidence type="ECO:0000313" key="7">
    <source>
        <dbReference type="Proteomes" id="UP000251995"/>
    </source>
</evidence>
<organism evidence="6 7">
    <name type="scientific">Acidipropionibacterium virtanenii</name>
    <dbReference type="NCBI Taxonomy" id="2057246"/>
    <lineage>
        <taxon>Bacteria</taxon>
        <taxon>Bacillati</taxon>
        <taxon>Actinomycetota</taxon>
        <taxon>Actinomycetes</taxon>
        <taxon>Propionibacteriales</taxon>
        <taxon>Propionibacteriaceae</taxon>
        <taxon>Acidipropionibacterium</taxon>
    </lineage>
</organism>
<evidence type="ECO:0000256" key="2">
    <source>
        <dbReference type="ARBA" id="ARBA00023015"/>
    </source>
</evidence>
<keyword evidence="4" id="KW-0804">Transcription</keyword>
<dbReference type="PANTHER" id="PTHR30146:SF148">
    <property type="entry name" value="HTH-TYPE TRANSCRIPTIONAL REPRESSOR PURR-RELATED"/>
    <property type="match status" value="1"/>
</dbReference>
<reference evidence="6 7" key="1">
    <citation type="submission" date="2017-12" db="EMBL/GenBank/DDBJ databases">
        <title>The whole genome sequence of the Acidipropionibacterium virtanenii sp. nov. type strain JS278.</title>
        <authorList>
            <person name="Laine P."/>
            <person name="Deptula P."/>
            <person name="Varmanen P."/>
            <person name="Auvinen P."/>
        </authorList>
    </citation>
    <scope>NUCLEOTIDE SEQUENCE [LARGE SCALE GENOMIC DNA]</scope>
    <source>
        <strain evidence="6 7">JS278</strain>
    </source>
</reference>
<evidence type="ECO:0000256" key="4">
    <source>
        <dbReference type="ARBA" id="ARBA00023163"/>
    </source>
</evidence>
<dbReference type="InterPro" id="IPR046335">
    <property type="entry name" value="LacI/GalR-like_sensor"/>
</dbReference>
<dbReference type="SMART" id="SM00354">
    <property type="entry name" value="HTH_LACI"/>
    <property type="match status" value="1"/>
</dbReference>
<proteinExistence type="predicted"/>
<dbReference type="SUPFAM" id="SSF47413">
    <property type="entry name" value="lambda repressor-like DNA-binding domains"/>
    <property type="match status" value="1"/>
</dbReference>
<dbReference type="Pfam" id="PF13377">
    <property type="entry name" value="Peripla_BP_3"/>
    <property type="match status" value="1"/>
</dbReference>
<dbReference type="Pfam" id="PF00356">
    <property type="entry name" value="LacI"/>
    <property type="match status" value="1"/>
</dbReference>
<dbReference type="RefSeq" id="WP_114043686.1">
    <property type="nucleotide sequence ID" value="NZ_CP025198.1"/>
</dbReference>
<dbReference type="KEGG" id="acij:JS278_00344"/>
<name>A0A344UQJ3_9ACTN</name>
<keyword evidence="3" id="KW-0238">DNA-binding</keyword>
<dbReference type="Gene3D" id="1.10.260.40">
    <property type="entry name" value="lambda repressor-like DNA-binding domains"/>
    <property type="match status" value="1"/>
</dbReference>
<dbReference type="InterPro" id="IPR010982">
    <property type="entry name" value="Lambda_DNA-bd_dom_sf"/>
</dbReference>
<dbReference type="InterPro" id="IPR000843">
    <property type="entry name" value="HTH_LacI"/>
</dbReference>
<dbReference type="Proteomes" id="UP000251995">
    <property type="component" value="Chromosome"/>
</dbReference>
<dbReference type="OrthoDB" id="9798934at2"/>
<dbReference type="GO" id="GO:0003700">
    <property type="term" value="F:DNA-binding transcription factor activity"/>
    <property type="evidence" value="ECO:0007669"/>
    <property type="project" value="TreeGrafter"/>
</dbReference>
<dbReference type="SUPFAM" id="SSF53822">
    <property type="entry name" value="Periplasmic binding protein-like I"/>
    <property type="match status" value="1"/>
</dbReference>
<dbReference type="Gene3D" id="3.40.50.2300">
    <property type="match status" value="2"/>
</dbReference>
<accession>A0A344UQJ3</accession>
<evidence type="ECO:0000256" key="3">
    <source>
        <dbReference type="ARBA" id="ARBA00023125"/>
    </source>
</evidence>
<evidence type="ECO:0000313" key="6">
    <source>
        <dbReference type="EMBL" id="AXE37541.1"/>
    </source>
</evidence>
<dbReference type="PANTHER" id="PTHR30146">
    <property type="entry name" value="LACI-RELATED TRANSCRIPTIONAL REPRESSOR"/>
    <property type="match status" value="1"/>
</dbReference>
<dbReference type="PROSITE" id="PS50932">
    <property type="entry name" value="HTH_LACI_2"/>
    <property type="match status" value="1"/>
</dbReference>
<keyword evidence="7" id="KW-1185">Reference proteome</keyword>
<dbReference type="InterPro" id="IPR028082">
    <property type="entry name" value="Peripla_BP_I"/>
</dbReference>
<dbReference type="CDD" id="cd01392">
    <property type="entry name" value="HTH_LacI"/>
    <property type="match status" value="1"/>
</dbReference>
<sequence length="348" mass="37385">MIKMKDVADRAGVSISSVSLVLSGRAKGRINPELAEEIRRIADELGYRPNQLARSLRTRQTHTIGLVADQVATVAFAGQMIAGAQHAAHRRGYLVMLIDTAGDADAQVPATRALLQRDIDGLILASDFHQEVEVPPVPDDMPVALLDGRPADPSAPTLEWVVPDEEKGSYQGTMRLLSAGHRRIAFVTVPGSSYPIATRLRRRGYEAALEESGTAVDPGLIVPAADPGTAAGVAVARRILARPDRPTAVFCFSDQIAFGFFQVAAELGLRIPQDLSVLGFDDQRFIAEALSPGLTTIKLPHRVMGEWAAERILDRLAADEPEARPAFRGYRVPCPLVERGSIAPPGAG</sequence>
<dbReference type="EMBL" id="CP025198">
    <property type="protein sequence ID" value="AXE37541.1"/>
    <property type="molecule type" value="Genomic_DNA"/>
</dbReference>
<dbReference type="GO" id="GO:0000976">
    <property type="term" value="F:transcription cis-regulatory region binding"/>
    <property type="evidence" value="ECO:0007669"/>
    <property type="project" value="TreeGrafter"/>
</dbReference>
<gene>
    <name evidence="6" type="primary">rbsR_1</name>
    <name evidence="6" type="ORF">JS278_00344</name>
</gene>
<evidence type="ECO:0000256" key="1">
    <source>
        <dbReference type="ARBA" id="ARBA00022491"/>
    </source>
</evidence>
<feature type="domain" description="HTH lacI-type" evidence="5">
    <location>
        <begin position="2"/>
        <end position="58"/>
    </location>
</feature>
<keyword evidence="2" id="KW-0805">Transcription regulation</keyword>
<dbReference type="AlphaFoldDB" id="A0A344UQJ3"/>